<evidence type="ECO:0000313" key="2">
    <source>
        <dbReference type="EMBL" id="MBO0952638.1"/>
    </source>
</evidence>
<sequence>MHNYTITEFPDDGEYWLLSWVGPVGIYESDHRIEVDLVAIDYERYEKDPTIISYIKKTDQNFVKRKTIKSIGIECLVVINVGSVWRNKKLVSTPLRNSKFNDLTVKLRQAEMSTIKPVNSIVELPYKYHPFSGEHCNSDCLVIDSPFFTVESGNHKITKILIPPSELMKFYYCGSSYVIKHLIGTGIQDDQLFTKADTRINDETKEAYINMRKGTVDNDCLILGRIAVCSVALQNATDIGRQIRYAFYSKKKPYLNAKFPFNGATTLSVKGKVICLKEGIDNPEYGFLVYAILLCTAPFPFEKLFFDRDNNNQQTEDALEEKKASPSALKKPADPTPNASISSTESADSHFSNVLTPIPIDDRFGHVPPAERVQKDQQKVRTIGRVPIYTIDTETYTTSGLPSDTTGIAPTTLTTEDNQDLGNTDYTALQRIVSCLRWFNLYCLYYNWYEWKYSPSFIDFPFPAYLGTNQSVKNWRLINSVRGKSKVPLKVRRLTIVKIIHGGTGFYLVDCEARTSERFSRVLLHTPGRFNIDHLLMAKTISLLMDNKGIWSKCDLTSFNIIKQPFDHLKKDSPSAVAERLVRYINRF</sequence>
<gene>
    <name evidence="2" type="ORF">J2I46_28925</name>
</gene>
<keyword evidence="3" id="KW-1185">Reference proteome</keyword>
<organism evidence="2 3">
    <name type="scientific">Fibrella forsythiae</name>
    <dbReference type="NCBI Taxonomy" id="2817061"/>
    <lineage>
        <taxon>Bacteria</taxon>
        <taxon>Pseudomonadati</taxon>
        <taxon>Bacteroidota</taxon>
        <taxon>Cytophagia</taxon>
        <taxon>Cytophagales</taxon>
        <taxon>Spirosomataceae</taxon>
        <taxon>Fibrella</taxon>
    </lineage>
</organism>
<protein>
    <submittedName>
        <fullName evidence="2">Uncharacterized protein</fullName>
    </submittedName>
</protein>
<name>A0ABS3JRJ4_9BACT</name>
<dbReference type="RefSeq" id="WP_207332589.1">
    <property type="nucleotide sequence ID" value="NZ_JAFMYW010000012.1"/>
</dbReference>
<feature type="region of interest" description="Disordered" evidence="1">
    <location>
        <begin position="313"/>
        <end position="350"/>
    </location>
</feature>
<reference evidence="2 3" key="1">
    <citation type="submission" date="2021-03" db="EMBL/GenBank/DDBJ databases">
        <title>Fibrella sp. HMF5405 genome sequencing and assembly.</title>
        <authorList>
            <person name="Kang H."/>
            <person name="Kim H."/>
            <person name="Bae S."/>
            <person name="Joh K."/>
        </authorList>
    </citation>
    <scope>NUCLEOTIDE SEQUENCE [LARGE SCALE GENOMIC DNA]</scope>
    <source>
        <strain evidence="2 3">HMF5405</strain>
    </source>
</reference>
<proteinExistence type="predicted"/>
<dbReference type="EMBL" id="JAFMYW010000012">
    <property type="protein sequence ID" value="MBO0952638.1"/>
    <property type="molecule type" value="Genomic_DNA"/>
</dbReference>
<accession>A0ABS3JRJ4</accession>
<evidence type="ECO:0000313" key="3">
    <source>
        <dbReference type="Proteomes" id="UP000664628"/>
    </source>
</evidence>
<feature type="compositionally biased region" description="Polar residues" evidence="1">
    <location>
        <begin position="337"/>
        <end position="350"/>
    </location>
</feature>
<dbReference type="Proteomes" id="UP000664628">
    <property type="component" value="Unassembled WGS sequence"/>
</dbReference>
<comment type="caution">
    <text evidence="2">The sequence shown here is derived from an EMBL/GenBank/DDBJ whole genome shotgun (WGS) entry which is preliminary data.</text>
</comment>
<evidence type="ECO:0000256" key="1">
    <source>
        <dbReference type="SAM" id="MobiDB-lite"/>
    </source>
</evidence>